<evidence type="ECO:0000256" key="3">
    <source>
        <dbReference type="PROSITE-ProRule" id="PRU00357"/>
    </source>
</evidence>
<reference evidence="5" key="2">
    <citation type="submission" date="2022-01" db="EMBL/GenBank/DDBJ databases">
        <authorList>
            <person name="Yamashiro T."/>
            <person name="Shiraishi A."/>
            <person name="Satake H."/>
            <person name="Nakayama K."/>
        </authorList>
    </citation>
    <scope>NUCLEOTIDE SEQUENCE</scope>
</reference>
<feature type="domain" description="CCT" evidence="4">
    <location>
        <begin position="234"/>
        <end position="276"/>
    </location>
</feature>
<gene>
    <name evidence="5" type="ORF">Tco_0820411</name>
</gene>
<name>A0ABQ5ACA0_9ASTR</name>
<dbReference type="Pfam" id="PF06203">
    <property type="entry name" value="CCT"/>
    <property type="match status" value="1"/>
</dbReference>
<dbReference type="InterPro" id="IPR045281">
    <property type="entry name" value="CONSTANS-like"/>
</dbReference>
<dbReference type="PANTHER" id="PTHR31319:SF103">
    <property type="entry name" value="CCT MOTIF FAMILY PROTEIN"/>
    <property type="match status" value="1"/>
</dbReference>
<evidence type="ECO:0000313" key="5">
    <source>
        <dbReference type="EMBL" id="GJS99241.1"/>
    </source>
</evidence>
<reference evidence="5" key="1">
    <citation type="journal article" date="2022" name="Int. J. Mol. Sci.">
        <title>Draft Genome of Tanacetum Coccineum: Genomic Comparison of Closely Related Tanacetum-Family Plants.</title>
        <authorList>
            <person name="Yamashiro T."/>
            <person name="Shiraishi A."/>
            <person name="Nakayama K."/>
            <person name="Satake H."/>
        </authorList>
    </citation>
    <scope>NUCLEOTIDE SEQUENCE</scope>
</reference>
<evidence type="ECO:0000313" key="6">
    <source>
        <dbReference type="Proteomes" id="UP001151760"/>
    </source>
</evidence>
<protein>
    <submittedName>
        <fullName evidence="5">CCT domain-containing protein</fullName>
    </submittedName>
</protein>
<comment type="subcellular location">
    <subcellularLocation>
        <location evidence="1 3">Nucleus</location>
    </subcellularLocation>
</comment>
<evidence type="ECO:0000259" key="4">
    <source>
        <dbReference type="PROSITE" id="PS51017"/>
    </source>
</evidence>
<keyword evidence="2 3" id="KW-0539">Nucleus</keyword>
<sequence>MSSDMLEFEGCFFTDPFSPLSDSSSIDILKSFQENSYTFDPLSSTLTHENLDTPYDENDQITTSTHSTTLLTSSPPSHRLESLSLYQMGSSVNSLYLSPLEVKTEETQSQLFFNDYHVNTDIFLPHSYSECDNTMKMMQRSYSSKSFDGRPNGFRLQPKLDGLIESSKMHTQVISSPDHGFSTSHMRRVCSAGDLQSLKTNQTSQTLSSSPLATEGSFMEEANFKVGRYGPEERKERILRYKAKRTQRNFNKTIKYACRKTLADNRPRVRGRFARNDEPEESPKCSSYHRFEYEDEPWAEAYDLKALKLLRFELGISCREFQAFTAYTHRVA</sequence>
<dbReference type="EMBL" id="BQNB010012104">
    <property type="protein sequence ID" value="GJS99241.1"/>
    <property type="molecule type" value="Genomic_DNA"/>
</dbReference>
<dbReference type="PROSITE" id="PS51017">
    <property type="entry name" value="CCT"/>
    <property type="match status" value="1"/>
</dbReference>
<keyword evidence="6" id="KW-1185">Reference proteome</keyword>
<accession>A0ABQ5ACA0</accession>
<organism evidence="5 6">
    <name type="scientific">Tanacetum coccineum</name>
    <dbReference type="NCBI Taxonomy" id="301880"/>
    <lineage>
        <taxon>Eukaryota</taxon>
        <taxon>Viridiplantae</taxon>
        <taxon>Streptophyta</taxon>
        <taxon>Embryophyta</taxon>
        <taxon>Tracheophyta</taxon>
        <taxon>Spermatophyta</taxon>
        <taxon>Magnoliopsida</taxon>
        <taxon>eudicotyledons</taxon>
        <taxon>Gunneridae</taxon>
        <taxon>Pentapetalae</taxon>
        <taxon>asterids</taxon>
        <taxon>campanulids</taxon>
        <taxon>Asterales</taxon>
        <taxon>Asteraceae</taxon>
        <taxon>Asteroideae</taxon>
        <taxon>Anthemideae</taxon>
        <taxon>Anthemidinae</taxon>
        <taxon>Tanacetum</taxon>
    </lineage>
</organism>
<evidence type="ECO:0000256" key="2">
    <source>
        <dbReference type="ARBA" id="ARBA00023242"/>
    </source>
</evidence>
<comment type="caution">
    <text evidence="5">The sequence shown here is derived from an EMBL/GenBank/DDBJ whole genome shotgun (WGS) entry which is preliminary data.</text>
</comment>
<dbReference type="Proteomes" id="UP001151760">
    <property type="component" value="Unassembled WGS sequence"/>
</dbReference>
<dbReference type="PANTHER" id="PTHR31319">
    <property type="entry name" value="ZINC FINGER PROTEIN CONSTANS-LIKE 4"/>
    <property type="match status" value="1"/>
</dbReference>
<evidence type="ECO:0000256" key="1">
    <source>
        <dbReference type="ARBA" id="ARBA00004123"/>
    </source>
</evidence>
<proteinExistence type="predicted"/>
<dbReference type="InterPro" id="IPR010402">
    <property type="entry name" value="CCT_domain"/>
</dbReference>